<feature type="chain" id="PRO_5019239761" description="ShKT domain-containing protein" evidence="2">
    <location>
        <begin position="34"/>
        <end position="312"/>
    </location>
</feature>
<organism evidence="3 4">
    <name type="scientific">Pseudo-nitzschia multistriata</name>
    <dbReference type="NCBI Taxonomy" id="183589"/>
    <lineage>
        <taxon>Eukaryota</taxon>
        <taxon>Sar</taxon>
        <taxon>Stramenopiles</taxon>
        <taxon>Ochrophyta</taxon>
        <taxon>Bacillariophyta</taxon>
        <taxon>Bacillariophyceae</taxon>
        <taxon>Bacillariophycidae</taxon>
        <taxon>Bacillariales</taxon>
        <taxon>Bacillariaceae</taxon>
        <taxon>Pseudo-nitzschia</taxon>
    </lineage>
</organism>
<evidence type="ECO:0008006" key="5">
    <source>
        <dbReference type="Google" id="ProtNLM"/>
    </source>
</evidence>
<dbReference type="Proteomes" id="UP000291116">
    <property type="component" value="Unassembled WGS sequence"/>
</dbReference>
<feature type="region of interest" description="Disordered" evidence="1">
    <location>
        <begin position="65"/>
        <end position="92"/>
    </location>
</feature>
<feature type="region of interest" description="Disordered" evidence="1">
    <location>
        <begin position="182"/>
        <end position="215"/>
    </location>
</feature>
<protein>
    <recommendedName>
        <fullName evidence="5">ShKT domain-containing protein</fullName>
    </recommendedName>
</protein>
<accession>A0A448Z4S4</accession>
<evidence type="ECO:0000313" key="3">
    <source>
        <dbReference type="EMBL" id="VEU36969.1"/>
    </source>
</evidence>
<gene>
    <name evidence="3" type="ORF">PSNMU_V1.4_AUG-EV-PASAV3_0037450</name>
</gene>
<proteinExistence type="predicted"/>
<dbReference type="AlphaFoldDB" id="A0A448Z4S4"/>
<dbReference type="EMBL" id="CAACVS010000111">
    <property type="protein sequence ID" value="VEU36969.1"/>
    <property type="molecule type" value="Genomic_DNA"/>
</dbReference>
<evidence type="ECO:0000313" key="4">
    <source>
        <dbReference type="Proteomes" id="UP000291116"/>
    </source>
</evidence>
<name>A0A448Z4S4_9STRA</name>
<reference evidence="3 4" key="1">
    <citation type="submission" date="2019-01" db="EMBL/GenBank/DDBJ databases">
        <authorList>
            <person name="Ferrante I. M."/>
        </authorList>
    </citation>
    <scope>NUCLEOTIDE SEQUENCE [LARGE SCALE GENOMIC DNA]</scope>
    <source>
        <strain evidence="3 4">B856</strain>
    </source>
</reference>
<feature type="compositionally biased region" description="Low complexity" evidence="1">
    <location>
        <begin position="195"/>
        <end position="215"/>
    </location>
</feature>
<feature type="signal peptide" evidence="2">
    <location>
        <begin position="1"/>
        <end position="33"/>
    </location>
</feature>
<keyword evidence="2" id="KW-0732">Signal</keyword>
<keyword evidence="4" id="KW-1185">Reference proteome</keyword>
<evidence type="ECO:0000256" key="2">
    <source>
        <dbReference type="SAM" id="SignalP"/>
    </source>
</evidence>
<evidence type="ECO:0000256" key="1">
    <source>
        <dbReference type="SAM" id="MobiDB-lite"/>
    </source>
</evidence>
<feature type="compositionally biased region" description="Basic residues" evidence="1">
    <location>
        <begin position="65"/>
        <end position="75"/>
    </location>
</feature>
<sequence length="312" mass="32666">MVITMATWNPKRNNFTLCCFFLALLLEPQTILSSGYKGRVLRGSIDGQEKKVSGNRTLKQKMVANKKRNSKKRQISKIATSTRPVPKPSPVQSSTIPVVLPAQPTPSPIPALGSTTPGVLPSPSATNAIPVAGSVTPVVPPTPPTPSPFANLFTAAPAPVAPNLLTASPIPFAIGPRIPVVSRTETEPSGGEGPSGTMTDSSTSEESSSGSTSSTTWGFAWDSACPEEASQLEKCIGSGKITIDDCKSCIVSASFMSSTDYMMKACKTQFCNGCDGGQYLDCAQAANIQKFPVVNGGATLIREKELPEDGSD</sequence>